<gene>
    <name evidence="1" type="ORF">OLEA9_A097868</name>
</gene>
<proteinExistence type="predicted"/>
<comment type="caution">
    <text evidence="1">The sequence shown here is derived from an EMBL/GenBank/DDBJ whole genome shotgun (WGS) entry which is preliminary data.</text>
</comment>
<dbReference type="AlphaFoldDB" id="A0A8S0TGC5"/>
<dbReference type="Gramene" id="OE9A097868T1">
    <property type="protein sequence ID" value="OE9A097868C1"/>
    <property type="gene ID" value="OE9A097868"/>
</dbReference>
<accession>A0A8S0TGC5</accession>
<organism evidence="1 2">
    <name type="scientific">Olea europaea subsp. europaea</name>
    <dbReference type="NCBI Taxonomy" id="158383"/>
    <lineage>
        <taxon>Eukaryota</taxon>
        <taxon>Viridiplantae</taxon>
        <taxon>Streptophyta</taxon>
        <taxon>Embryophyta</taxon>
        <taxon>Tracheophyta</taxon>
        <taxon>Spermatophyta</taxon>
        <taxon>Magnoliopsida</taxon>
        <taxon>eudicotyledons</taxon>
        <taxon>Gunneridae</taxon>
        <taxon>Pentapetalae</taxon>
        <taxon>asterids</taxon>
        <taxon>lamiids</taxon>
        <taxon>Lamiales</taxon>
        <taxon>Oleaceae</taxon>
        <taxon>Oleeae</taxon>
        <taxon>Olea</taxon>
    </lineage>
</organism>
<evidence type="ECO:0000313" key="2">
    <source>
        <dbReference type="Proteomes" id="UP000594638"/>
    </source>
</evidence>
<protein>
    <submittedName>
        <fullName evidence="1">Uncharacterized protein</fullName>
    </submittedName>
</protein>
<name>A0A8S0TGC5_OLEEU</name>
<reference evidence="1 2" key="1">
    <citation type="submission" date="2019-12" db="EMBL/GenBank/DDBJ databases">
        <authorList>
            <person name="Alioto T."/>
            <person name="Alioto T."/>
            <person name="Gomez Garrido J."/>
        </authorList>
    </citation>
    <scope>NUCLEOTIDE SEQUENCE [LARGE SCALE GENOMIC DNA]</scope>
</reference>
<evidence type="ECO:0000313" key="1">
    <source>
        <dbReference type="EMBL" id="CAA3004484.1"/>
    </source>
</evidence>
<keyword evidence="2" id="KW-1185">Reference proteome</keyword>
<sequence length="140" mass="15987">MDLGMASRESKDEDIAMTLQLERFGGSRFGSPTMAIGLATMRWCCLISTNLLVENWKSVREVAVDENEEERQNGGGTTVKAMQQMNIYLFFEGNWRKLRGIDGDHSGTVVLVWIRLGKGKERIRRRRRRFGIYALTGEGR</sequence>
<dbReference type="Proteomes" id="UP000594638">
    <property type="component" value="Unassembled WGS sequence"/>
</dbReference>
<dbReference type="EMBL" id="CACTIH010006239">
    <property type="protein sequence ID" value="CAA3004484.1"/>
    <property type="molecule type" value="Genomic_DNA"/>
</dbReference>